<evidence type="ECO:0000313" key="1">
    <source>
        <dbReference type="EMBL" id="PCE64895.1"/>
    </source>
</evidence>
<evidence type="ECO:0000313" key="2">
    <source>
        <dbReference type="Proteomes" id="UP000219559"/>
    </source>
</evidence>
<gene>
    <name evidence="1" type="ORF">B7P33_06955</name>
</gene>
<dbReference type="RefSeq" id="WP_097440175.1">
    <property type="nucleotide sequence ID" value="NZ_KZ300476.1"/>
</dbReference>
<accession>A0A2A4GAV5</accession>
<proteinExistence type="predicted"/>
<comment type="caution">
    <text evidence="1">The sequence shown here is derived from an EMBL/GenBank/DDBJ whole genome shotgun (WGS) entry which is preliminary data.</text>
</comment>
<organism evidence="1 2">
    <name type="scientific">Sediminicola luteus</name>
    <dbReference type="NCBI Taxonomy" id="319238"/>
    <lineage>
        <taxon>Bacteria</taxon>
        <taxon>Pseudomonadati</taxon>
        <taxon>Bacteroidota</taxon>
        <taxon>Flavobacteriia</taxon>
        <taxon>Flavobacteriales</taxon>
        <taxon>Flavobacteriaceae</taxon>
        <taxon>Sediminicola</taxon>
    </lineage>
</organism>
<reference evidence="1 2" key="1">
    <citation type="submission" date="2017-04" db="EMBL/GenBank/DDBJ databases">
        <title>A new member of the family Flavobacteriaceae isolated from ascidians.</title>
        <authorList>
            <person name="Chen L."/>
        </authorList>
    </citation>
    <scope>NUCLEOTIDE SEQUENCE [LARGE SCALE GENOMIC DNA]</scope>
    <source>
        <strain evidence="1 2">HQA918</strain>
    </source>
</reference>
<keyword evidence="2" id="KW-1185">Reference proteome</keyword>
<dbReference type="Proteomes" id="UP000219559">
    <property type="component" value="Unassembled WGS sequence"/>
</dbReference>
<dbReference type="PROSITE" id="PS51257">
    <property type="entry name" value="PROKAR_LIPOPROTEIN"/>
    <property type="match status" value="1"/>
</dbReference>
<dbReference type="EMBL" id="NBWU01000002">
    <property type="protein sequence ID" value="PCE64895.1"/>
    <property type="molecule type" value="Genomic_DNA"/>
</dbReference>
<evidence type="ECO:0008006" key="3">
    <source>
        <dbReference type="Google" id="ProtNLM"/>
    </source>
</evidence>
<sequence length="140" mass="16005">MNSKTLRSQFPTLLLLTIGLISSCNSEKTYEDYDEDDFVEVQGIITKCIPARTFRAYSGNNIYFLYHLDKEPPLKGKELKSRFIPTEGNPAIILVHKKDSTVAFFGANGIIDSEAINTFYLKLKQQPKPDTDYFWSLRAE</sequence>
<dbReference type="OrthoDB" id="1432066at2"/>
<dbReference type="AlphaFoldDB" id="A0A2A4GAV5"/>
<protein>
    <recommendedName>
        <fullName evidence="3">Lipoprotein</fullName>
    </recommendedName>
</protein>
<name>A0A2A4GAV5_9FLAO</name>